<dbReference type="KEGG" id="mar:MAE_19940"/>
<dbReference type="Proteomes" id="UP000001510">
    <property type="component" value="Chromosome"/>
</dbReference>
<evidence type="ECO:0000313" key="1">
    <source>
        <dbReference type="EMBL" id="BAG01816.1"/>
    </source>
</evidence>
<dbReference type="HOGENOM" id="CLU_2862804_0_0_3"/>
<gene>
    <name evidence="1" type="ordered locus">MAE_19940</name>
</gene>
<name>B0JXI9_MICAN</name>
<dbReference type="AlphaFoldDB" id="B0JXI9"/>
<reference evidence="1 2" key="1">
    <citation type="journal article" date="2007" name="DNA Res.">
        <title>Complete genomic structure of the bloom-forming toxic cyanobacterium Microcystis aeruginosa NIES-843.</title>
        <authorList>
            <person name="Kaneko T."/>
            <person name="Nakajima N."/>
            <person name="Okamoto S."/>
            <person name="Suzuki I."/>
            <person name="Tanabe Y."/>
            <person name="Tamaoki M."/>
            <person name="Nakamura Y."/>
            <person name="Kasai F."/>
            <person name="Watanabe A."/>
            <person name="Kawashima K."/>
            <person name="Kishida Y."/>
            <person name="Ono A."/>
            <person name="Shimizu Y."/>
            <person name="Takahashi C."/>
            <person name="Minami C."/>
            <person name="Fujishiro T."/>
            <person name="Kohara M."/>
            <person name="Katoh M."/>
            <person name="Nakazaki N."/>
            <person name="Nakayama S."/>
            <person name="Yamada M."/>
            <person name="Tabata S."/>
            <person name="Watanabe M.M."/>
        </authorList>
    </citation>
    <scope>NUCLEOTIDE SEQUENCE [LARGE SCALE GENOMIC DNA]</scope>
    <source>
        <strain evidence="2">NIES-843 / IAM M-247</strain>
    </source>
</reference>
<organism evidence="1 2">
    <name type="scientific">Microcystis aeruginosa (strain NIES-843 / IAM M-2473)</name>
    <dbReference type="NCBI Taxonomy" id="449447"/>
    <lineage>
        <taxon>Bacteria</taxon>
        <taxon>Bacillati</taxon>
        <taxon>Cyanobacteriota</taxon>
        <taxon>Cyanophyceae</taxon>
        <taxon>Oscillatoriophycideae</taxon>
        <taxon>Chroococcales</taxon>
        <taxon>Microcystaceae</taxon>
        <taxon>Microcystis</taxon>
    </lineage>
</organism>
<sequence length="64" mass="7621">MFKVAVRHPDTQNGRVERVRLKQLSVFRYLRQPHSTTILKRWRGEESPSVYGGEDVKSNRRCTY</sequence>
<protein>
    <submittedName>
        <fullName evidence="1">Uncharacterized protein</fullName>
    </submittedName>
</protein>
<proteinExistence type="predicted"/>
<accession>B0JXI9</accession>
<dbReference type="EMBL" id="AP009552">
    <property type="protein sequence ID" value="BAG01816.1"/>
    <property type="molecule type" value="Genomic_DNA"/>
</dbReference>
<keyword evidence="2" id="KW-1185">Reference proteome</keyword>
<dbReference type="EnsemblBacteria" id="BAG01816">
    <property type="protein sequence ID" value="BAG01816"/>
    <property type="gene ID" value="MAE_19940"/>
</dbReference>
<dbReference type="PaxDb" id="449447-MAE_19940"/>
<evidence type="ECO:0000313" key="2">
    <source>
        <dbReference type="Proteomes" id="UP000001510"/>
    </source>
</evidence>